<gene>
    <name evidence="1" type="ORF">Cfor_09726</name>
</gene>
<dbReference type="Proteomes" id="UP000502823">
    <property type="component" value="Unassembled WGS sequence"/>
</dbReference>
<reference evidence="2" key="1">
    <citation type="submission" date="2020-01" db="EMBL/GenBank/DDBJ databases">
        <title>Draft genome sequence of the Termite Coptotermes fromosanus.</title>
        <authorList>
            <person name="Itakura S."/>
            <person name="Yosikawa Y."/>
            <person name="Umezawa K."/>
        </authorList>
    </citation>
    <scope>NUCLEOTIDE SEQUENCE [LARGE SCALE GENOMIC DNA]</scope>
</reference>
<organism evidence="1 2">
    <name type="scientific">Coptotermes formosanus</name>
    <name type="common">Formosan subterranean termite</name>
    <dbReference type="NCBI Taxonomy" id="36987"/>
    <lineage>
        <taxon>Eukaryota</taxon>
        <taxon>Metazoa</taxon>
        <taxon>Ecdysozoa</taxon>
        <taxon>Arthropoda</taxon>
        <taxon>Hexapoda</taxon>
        <taxon>Insecta</taxon>
        <taxon>Pterygota</taxon>
        <taxon>Neoptera</taxon>
        <taxon>Polyneoptera</taxon>
        <taxon>Dictyoptera</taxon>
        <taxon>Blattodea</taxon>
        <taxon>Blattoidea</taxon>
        <taxon>Termitoidae</taxon>
        <taxon>Rhinotermitidae</taxon>
        <taxon>Coptotermes</taxon>
    </lineage>
</organism>
<keyword evidence="2" id="KW-1185">Reference proteome</keyword>
<dbReference type="AlphaFoldDB" id="A0A6L2P9Z8"/>
<dbReference type="InParanoid" id="A0A6L2P9Z8"/>
<protein>
    <submittedName>
        <fullName evidence="1">Uncharacterized protein</fullName>
    </submittedName>
</protein>
<dbReference type="OrthoDB" id="411251at2759"/>
<sequence>MAAVDEAKLDVRNTMYDDFGGTVHGHMTVPNNGKIQKQGSGPEFNTLDEPIRDTVVAIRLHNHLTCGFMDDTFAVAGCKGCWSEVLPCFVSQGKEKLIEGM</sequence>
<accession>A0A6L2P9Z8</accession>
<proteinExistence type="predicted"/>
<comment type="caution">
    <text evidence="1">The sequence shown here is derived from an EMBL/GenBank/DDBJ whole genome shotgun (WGS) entry which is preliminary data.</text>
</comment>
<evidence type="ECO:0000313" key="1">
    <source>
        <dbReference type="EMBL" id="GFG29204.1"/>
    </source>
</evidence>
<evidence type="ECO:0000313" key="2">
    <source>
        <dbReference type="Proteomes" id="UP000502823"/>
    </source>
</evidence>
<dbReference type="EMBL" id="BLKM01000120">
    <property type="protein sequence ID" value="GFG29204.1"/>
    <property type="molecule type" value="Genomic_DNA"/>
</dbReference>
<name>A0A6L2P9Z8_COPFO</name>